<dbReference type="AlphaFoldDB" id="D0LM81"/>
<feature type="region of interest" description="Disordered" evidence="1">
    <location>
        <begin position="168"/>
        <end position="188"/>
    </location>
</feature>
<reference evidence="3 4" key="1">
    <citation type="journal article" date="2010" name="Stand. Genomic Sci.">
        <title>Complete genome sequence of Haliangium ochraceum type strain (SMP-2).</title>
        <authorList>
            <consortium name="US DOE Joint Genome Institute (JGI-PGF)"/>
            <person name="Ivanova N."/>
            <person name="Daum C."/>
            <person name="Lang E."/>
            <person name="Abt B."/>
            <person name="Kopitz M."/>
            <person name="Saunders E."/>
            <person name="Lapidus A."/>
            <person name="Lucas S."/>
            <person name="Glavina Del Rio T."/>
            <person name="Nolan M."/>
            <person name="Tice H."/>
            <person name="Copeland A."/>
            <person name="Cheng J.F."/>
            <person name="Chen F."/>
            <person name="Bruce D."/>
            <person name="Goodwin L."/>
            <person name="Pitluck S."/>
            <person name="Mavromatis K."/>
            <person name="Pati A."/>
            <person name="Mikhailova N."/>
            <person name="Chen A."/>
            <person name="Palaniappan K."/>
            <person name="Land M."/>
            <person name="Hauser L."/>
            <person name="Chang Y.J."/>
            <person name="Jeffries C.D."/>
            <person name="Detter J.C."/>
            <person name="Brettin T."/>
            <person name="Rohde M."/>
            <person name="Goker M."/>
            <person name="Bristow J."/>
            <person name="Markowitz V."/>
            <person name="Eisen J.A."/>
            <person name="Hugenholtz P."/>
            <person name="Kyrpides N.C."/>
            <person name="Klenk H.P."/>
        </authorList>
    </citation>
    <scope>NUCLEOTIDE SEQUENCE [LARGE SCALE GENOMIC DNA]</scope>
    <source>
        <strain evidence="4">DSM 14365 / CIP 107738 / JCM 11303 / AJ 13395 / SMP-2</strain>
    </source>
</reference>
<feature type="transmembrane region" description="Helical" evidence="2">
    <location>
        <begin position="78"/>
        <end position="97"/>
    </location>
</feature>
<evidence type="ECO:0000313" key="3">
    <source>
        <dbReference type="EMBL" id="ACY16787.1"/>
    </source>
</evidence>
<gene>
    <name evidence="3" type="ordered locus">Hoch_4290</name>
</gene>
<organism evidence="3 4">
    <name type="scientific">Haliangium ochraceum (strain DSM 14365 / JCM 11303 / SMP-2)</name>
    <dbReference type="NCBI Taxonomy" id="502025"/>
    <lineage>
        <taxon>Bacteria</taxon>
        <taxon>Pseudomonadati</taxon>
        <taxon>Myxococcota</taxon>
        <taxon>Polyangia</taxon>
        <taxon>Haliangiales</taxon>
        <taxon>Kofleriaceae</taxon>
        <taxon>Haliangium</taxon>
    </lineage>
</organism>
<keyword evidence="4" id="KW-1185">Reference proteome</keyword>
<accession>D0LM81</accession>
<dbReference type="KEGG" id="hoh:Hoch_4290"/>
<dbReference type="Proteomes" id="UP000001880">
    <property type="component" value="Chromosome"/>
</dbReference>
<feature type="compositionally biased region" description="Polar residues" evidence="1">
    <location>
        <begin position="59"/>
        <end position="73"/>
    </location>
</feature>
<evidence type="ECO:0000256" key="2">
    <source>
        <dbReference type="SAM" id="Phobius"/>
    </source>
</evidence>
<evidence type="ECO:0000256" key="1">
    <source>
        <dbReference type="SAM" id="MobiDB-lite"/>
    </source>
</evidence>
<dbReference type="EMBL" id="CP001804">
    <property type="protein sequence ID" value="ACY16787.1"/>
    <property type="molecule type" value="Genomic_DNA"/>
</dbReference>
<feature type="region of interest" description="Disordered" evidence="1">
    <location>
        <begin position="49"/>
        <end position="73"/>
    </location>
</feature>
<dbReference type="HOGENOM" id="CLU_1150606_0_0_7"/>
<protein>
    <submittedName>
        <fullName evidence="3">Uncharacterized protein</fullName>
    </submittedName>
</protein>
<sequence>MSSRDSSDRAERADAAAGEAAADDLVSRQMRADMNALAALSRGALPTPRAVLDGAEASASPSRQPTESNTMKNPSTSWLRVAVAAAVLAFSGVVFAATQTSIFSIWVDTDGKTEQQVEDEIADQLEHDGIADPEVRYTSDEQGSRLEIEGARGERRFQLIRAELGDEGGGGVIEMEPPELNVEREPGMSDEELADKVRAQLAALGMDGEVEVSSEPCDEGEGCEDGVRTQVQIRAEQQLED</sequence>
<dbReference type="RefSeq" id="WP_012829385.1">
    <property type="nucleotide sequence ID" value="NC_013440.1"/>
</dbReference>
<feature type="compositionally biased region" description="Low complexity" evidence="1">
    <location>
        <begin position="15"/>
        <end position="24"/>
    </location>
</feature>
<name>D0LM81_HALO1</name>
<feature type="region of interest" description="Disordered" evidence="1">
    <location>
        <begin position="1"/>
        <end position="25"/>
    </location>
</feature>
<keyword evidence="2" id="KW-1133">Transmembrane helix</keyword>
<keyword evidence="2" id="KW-0812">Transmembrane</keyword>
<feature type="compositionally biased region" description="Basic and acidic residues" evidence="1">
    <location>
        <begin position="1"/>
        <end position="14"/>
    </location>
</feature>
<proteinExistence type="predicted"/>
<evidence type="ECO:0000313" key="4">
    <source>
        <dbReference type="Proteomes" id="UP000001880"/>
    </source>
</evidence>
<keyword evidence="2" id="KW-0472">Membrane</keyword>